<dbReference type="AlphaFoldDB" id="A0A917UPC6"/>
<evidence type="ECO:0000313" key="1">
    <source>
        <dbReference type="EMBL" id="GGJ72297.1"/>
    </source>
</evidence>
<evidence type="ECO:0008006" key="3">
    <source>
        <dbReference type="Google" id="ProtNLM"/>
    </source>
</evidence>
<sequence length="387" mass="43306">MAQAYIRLAHGLDVHSPGYIDGYGGPAEWADRSERSPQQLQEEAARLTDLVAQVTDPARRTFLEVQSRAMHTLVRMLGGERLAYSEEVRGLYDIDPERADLAELEDGLNRMDAALPGSGTLEEREERLRARVQLDPDDVLRVTTPVLDELRRRTGNTFWLPEGEDFSIGLVRNQPWGGYNWPLGNLRSRIDINVDLPVLLPSLPDLMAHEGYPGHHTEHSGKEARLVRERGWHEHSIQLINAPECVVSEGIAVNALDAVMTPAEVREWLTGDLSRVAGLDPDDVRAWLALQDARESARGVNGHAALMLHEDHAPQAQVVEFLMRYNVVSEARALKSLEFITHPSFRSYTFTYSVGGRLVRRAMQAGAPREVFARLLTEPVTPGELAR</sequence>
<dbReference type="Proteomes" id="UP000635726">
    <property type="component" value="Unassembled WGS sequence"/>
</dbReference>
<proteinExistence type="predicted"/>
<organism evidence="1 2">
    <name type="scientific">Deinococcus aquiradiocola</name>
    <dbReference type="NCBI Taxonomy" id="393059"/>
    <lineage>
        <taxon>Bacteria</taxon>
        <taxon>Thermotogati</taxon>
        <taxon>Deinococcota</taxon>
        <taxon>Deinococci</taxon>
        <taxon>Deinococcales</taxon>
        <taxon>Deinococcaceae</taxon>
        <taxon>Deinococcus</taxon>
    </lineage>
</organism>
<gene>
    <name evidence="1" type="ORF">GCM10008939_15850</name>
</gene>
<protein>
    <recommendedName>
        <fullName evidence="3">DUF885 domain-containing protein</fullName>
    </recommendedName>
</protein>
<evidence type="ECO:0000313" key="2">
    <source>
        <dbReference type="Proteomes" id="UP000635726"/>
    </source>
</evidence>
<comment type="caution">
    <text evidence="1">The sequence shown here is derived from an EMBL/GenBank/DDBJ whole genome shotgun (WGS) entry which is preliminary data.</text>
</comment>
<reference evidence="1" key="1">
    <citation type="journal article" date="2014" name="Int. J. Syst. Evol. Microbiol.">
        <title>Complete genome sequence of Corynebacterium casei LMG S-19264T (=DSM 44701T), isolated from a smear-ripened cheese.</title>
        <authorList>
            <consortium name="US DOE Joint Genome Institute (JGI-PGF)"/>
            <person name="Walter F."/>
            <person name="Albersmeier A."/>
            <person name="Kalinowski J."/>
            <person name="Ruckert C."/>
        </authorList>
    </citation>
    <scope>NUCLEOTIDE SEQUENCE</scope>
    <source>
        <strain evidence="1">JCM 14371</strain>
    </source>
</reference>
<keyword evidence="2" id="KW-1185">Reference proteome</keyword>
<accession>A0A917UPC6</accession>
<dbReference type="EMBL" id="BMOE01000004">
    <property type="protein sequence ID" value="GGJ72297.1"/>
    <property type="molecule type" value="Genomic_DNA"/>
</dbReference>
<reference evidence="1" key="2">
    <citation type="submission" date="2020-09" db="EMBL/GenBank/DDBJ databases">
        <authorList>
            <person name="Sun Q."/>
            <person name="Ohkuma M."/>
        </authorList>
    </citation>
    <scope>NUCLEOTIDE SEQUENCE</scope>
    <source>
        <strain evidence="1">JCM 14371</strain>
    </source>
</reference>
<name>A0A917UPC6_9DEIO</name>